<keyword evidence="6 7" id="KW-0472">Membrane</keyword>
<protein>
    <recommendedName>
        <fullName evidence="7">Phosphate transporter</fullName>
    </recommendedName>
</protein>
<evidence type="ECO:0000313" key="9">
    <source>
        <dbReference type="Proteomes" id="UP001489004"/>
    </source>
</evidence>
<evidence type="ECO:0000313" key="8">
    <source>
        <dbReference type="EMBL" id="KAK9828492.1"/>
    </source>
</evidence>
<comment type="similarity">
    <text evidence="7">Belongs to the inorganic phosphate transporter (PiT) (TC 2.A.20) family.</text>
</comment>
<dbReference type="PANTHER" id="PTHR11101:SF80">
    <property type="entry name" value="PHOSPHATE TRANSPORTER"/>
    <property type="match status" value="1"/>
</dbReference>
<sequence length="447" mass="47131">MGPWGQYSWIVGLGGVAAFGVGLGTGSNNWGNNFGASVGSRALTYRQALFLGLLCEFCGAFFLGPKSGPSIRSSIADWQQYTAIPEALMYGLLCQLAVSTCWMLLCNRFTLPVSATHTTVGGLIGMALVMSSGSVNWAAASNTFPFVGGLASVLLSMVVSPVLSAMLGAVIFMLLRSNVLRSANAFHKAIWILPTCVCITVIANLLFLAYKLGILSNCPSLQDQWFADLMDAEAESAGLLHKGARRTWRTVLAMLDYDMHAKIEQEPDVARIHNNTEDFDASAEECFKGLQILTSCCLAVAHGANDVPNAISQLATIYAIFQTHAVSQSSPTNTWILAIGAAGMALGGLVYAYNNMTTLGVRIARISPARGFAIELAAVIVSVLATKLQLPISTTHVTVSATLGVGALEGAKNMNKPLMRKIVGGWVGTIIAPALATAALVAQGEPP</sequence>
<comment type="function">
    <text evidence="7">Sodium-phosphate symporter.</text>
</comment>
<feature type="transmembrane region" description="Helical" evidence="7">
    <location>
        <begin position="189"/>
        <end position="210"/>
    </location>
</feature>
<feature type="transmembrane region" description="Helical" evidence="7">
    <location>
        <begin position="151"/>
        <end position="177"/>
    </location>
</feature>
<keyword evidence="3 7" id="KW-0592">Phosphate transport</keyword>
<gene>
    <name evidence="8" type="ORF">WJX72_000309</name>
</gene>
<dbReference type="GO" id="GO:0035435">
    <property type="term" value="P:phosphate ion transmembrane transport"/>
    <property type="evidence" value="ECO:0007669"/>
    <property type="project" value="TreeGrafter"/>
</dbReference>
<evidence type="ECO:0000256" key="7">
    <source>
        <dbReference type="RuleBase" id="RU363058"/>
    </source>
</evidence>
<organism evidence="8 9">
    <name type="scientific">[Myrmecia] bisecta</name>
    <dbReference type="NCBI Taxonomy" id="41462"/>
    <lineage>
        <taxon>Eukaryota</taxon>
        <taxon>Viridiplantae</taxon>
        <taxon>Chlorophyta</taxon>
        <taxon>core chlorophytes</taxon>
        <taxon>Trebouxiophyceae</taxon>
        <taxon>Trebouxiales</taxon>
        <taxon>Trebouxiaceae</taxon>
        <taxon>Myrmecia</taxon>
    </lineage>
</organism>
<comment type="subcellular location">
    <subcellularLocation>
        <location evidence="1 7">Membrane</location>
        <topology evidence="1 7">Multi-pass membrane protein</topology>
    </subcellularLocation>
</comment>
<feature type="transmembrane region" description="Helical" evidence="7">
    <location>
        <begin position="6"/>
        <end position="27"/>
    </location>
</feature>
<feature type="transmembrane region" description="Helical" evidence="7">
    <location>
        <begin position="87"/>
        <end position="106"/>
    </location>
</feature>
<evidence type="ECO:0000256" key="4">
    <source>
        <dbReference type="ARBA" id="ARBA00022692"/>
    </source>
</evidence>
<proteinExistence type="inferred from homology"/>
<keyword evidence="9" id="KW-1185">Reference proteome</keyword>
<feature type="transmembrane region" description="Helical" evidence="7">
    <location>
        <begin position="335"/>
        <end position="353"/>
    </location>
</feature>
<evidence type="ECO:0000256" key="3">
    <source>
        <dbReference type="ARBA" id="ARBA00022592"/>
    </source>
</evidence>
<evidence type="ECO:0000256" key="2">
    <source>
        <dbReference type="ARBA" id="ARBA00022448"/>
    </source>
</evidence>
<keyword evidence="4 7" id="KW-0812">Transmembrane</keyword>
<feature type="transmembrane region" description="Helical" evidence="7">
    <location>
        <begin position="48"/>
        <end position="67"/>
    </location>
</feature>
<dbReference type="PANTHER" id="PTHR11101">
    <property type="entry name" value="PHOSPHATE TRANSPORTER"/>
    <property type="match status" value="1"/>
</dbReference>
<dbReference type="GO" id="GO:0005315">
    <property type="term" value="F:phosphate transmembrane transporter activity"/>
    <property type="evidence" value="ECO:0007669"/>
    <property type="project" value="InterPro"/>
</dbReference>
<dbReference type="Proteomes" id="UP001489004">
    <property type="component" value="Unassembled WGS sequence"/>
</dbReference>
<comment type="caution">
    <text evidence="8">The sequence shown here is derived from an EMBL/GenBank/DDBJ whole genome shotgun (WGS) entry which is preliminary data.</text>
</comment>
<feature type="transmembrane region" description="Helical" evidence="7">
    <location>
        <begin position="422"/>
        <end position="442"/>
    </location>
</feature>
<feature type="transmembrane region" description="Helical" evidence="7">
    <location>
        <begin position="118"/>
        <end position="139"/>
    </location>
</feature>
<dbReference type="AlphaFoldDB" id="A0AAW1R4D6"/>
<evidence type="ECO:0000256" key="1">
    <source>
        <dbReference type="ARBA" id="ARBA00004141"/>
    </source>
</evidence>
<reference evidence="8 9" key="1">
    <citation type="journal article" date="2024" name="Nat. Commun.">
        <title>Phylogenomics reveals the evolutionary origins of lichenization in chlorophyte algae.</title>
        <authorList>
            <person name="Puginier C."/>
            <person name="Libourel C."/>
            <person name="Otte J."/>
            <person name="Skaloud P."/>
            <person name="Haon M."/>
            <person name="Grisel S."/>
            <person name="Petersen M."/>
            <person name="Berrin J.G."/>
            <person name="Delaux P.M."/>
            <person name="Dal Grande F."/>
            <person name="Keller J."/>
        </authorList>
    </citation>
    <scope>NUCLEOTIDE SEQUENCE [LARGE SCALE GENOMIC DNA]</scope>
    <source>
        <strain evidence="8 9">SAG 2043</strain>
    </source>
</reference>
<evidence type="ECO:0000256" key="5">
    <source>
        <dbReference type="ARBA" id="ARBA00022989"/>
    </source>
</evidence>
<dbReference type="InterPro" id="IPR001204">
    <property type="entry name" value="Phos_transporter"/>
</dbReference>
<keyword evidence="2 7" id="KW-0813">Transport</keyword>
<dbReference type="Pfam" id="PF01384">
    <property type="entry name" value="PHO4"/>
    <property type="match status" value="1"/>
</dbReference>
<dbReference type="GO" id="GO:0016020">
    <property type="term" value="C:membrane"/>
    <property type="evidence" value="ECO:0007669"/>
    <property type="project" value="UniProtKB-SubCell"/>
</dbReference>
<name>A0AAW1R4D6_9CHLO</name>
<accession>A0AAW1R4D6</accession>
<evidence type="ECO:0000256" key="6">
    <source>
        <dbReference type="ARBA" id="ARBA00023136"/>
    </source>
</evidence>
<dbReference type="EMBL" id="JALJOR010000001">
    <property type="protein sequence ID" value="KAK9828492.1"/>
    <property type="molecule type" value="Genomic_DNA"/>
</dbReference>
<keyword evidence="5 7" id="KW-1133">Transmembrane helix</keyword>